<dbReference type="InterPro" id="IPR036390">
    <property type="entry name" value="WH_DNA-bd_sf"/>
</dbReference>
<reference evidence="5" key="1">
    <citation type="submission" date="2020-08" db="EMBL/GenBank/DDBJ databases">
        <title>Genome public.</title>
        <authorList>
            <person name="Liu C."/>
            <person name="Sun Q."/>
        </authorList>
    </citation>
    <scope>NUCLEOTIDE SEQUENCE</scope>
    <source>
        <strain evidence="5">H8</strain>
    </source>
</reference>
<sequence>MPKIRLLKEPGYIYDLLFIFILRFNKQFLLNELNTNGKQSENIEYFDDLLEQFSDIPEDLYIFFHTLEHGRCFLTTQYFYPYKEQFTTTFNFKFFQNELLDKERLIRNLIRFYFCELSEEKLIECINSETAIFLCIKNSNYSDTEKSRLYEFFLDPEPYLQTLQFELMAKELMLSQYYKKNYQKILDVNNQNPFETLSENVKKLRDLSFIKKNNQNLYVSYCLISKYVINFFGIQEGAVFLLGYDYLSVVDLAKSRKELSLLDFGNALCEASRVKILELLLEREEVTCKDLEKIFSFSGSTAYHHITMMMKIGLVKTREEGKTILYSLNGKYFDAVIGVLSKFSKKHKDLNNSAYRLVKI</sequence>
<dbReference type="PANTHER" id="PTHR33154">
    <property type="entry name" value="TRANSCRIPTIONAL REGULATOR, ARSR FAMILY"/>
    <property type="match status" value="1"/>
</dbReference>
<dbReference type="AlphaFoldDB" id="A0A926DRA2"/>
<evidence type="ECO:0000313" key="5">
    <source>
        <dbReference type="EMBL" id="MBC8541889.1"/>
    </source>
</evidence>
<dbReference type="GO" id="GO:0003700">
    <property type="term" value="F:DNA-binding transcription factor activity"/>
    <property type="evidence" value="ECO:0007669"/>
    <property type="project" value="InterPro"/>
</dbReference>
<gene>
    <name evidence="5" type="ORF">H8698_12975</name>
</gene>
<name>A0A926DRA2_9FIRM</name>
<dbReference type="InterPro" id="IPR036388">
    <property type="entry name" value="WH-like_DNA-bd_sf"/>
</dbReference>
<dbReference type="EMBL" id="JACRSU010000006">
    <property type="protein sequence ID" value="MBC8541889.1"/>
    <property type="molecule type" value="Genomic_DNA"/>
</dbReference>
<keyword evidence="6" id="KW-1185">Reference proteome</keyword>
<evidence type="ECO:0000256" key="3">
    <source>
        <dbReference type="ARBA" id="ARBA00023163"/>
    </source>
</evidence>
<dbReference type="CDD" id="cd00090">
    <property type="entry name" value="HTH_ARSR"/>
    <property type="match status" value="1"/>
</dbReference>
<comment type="caution">
    <text evidence="5">The sequence shown here is derived from an EMBL/GenBank/DDBJ whole genome shotgun (WGS) entry which is preliminary data.</text>
</comment>
<proteinExistence type="predicted"/>
<evidence type="ECO:0000313" key="6">
    <source>
        <dbReference type="Proteomes" id="UP000611762"/>
    </source>
</evidence>
<dbReference type="PROSITE" id="PS50987">
    <property type="entry name" value="HTH_ARSR_2"/>
    <property type="match status" value="1"/>
</dbReference>
<accession>A0A926DRA2</accession>
<keyword evidence="3" id="KW-0804">Transcription</keyword>
<dbReference type="SUPFAM" id="SSF46785">
    <property type="entry name" value="Winged helix' DNA-binding domain"/>
    <property type="match status" value="1"/>
</dbReference>
<keyword evidence="1" id="KW-0805">Transcription regulation</keyword>
<dbReference type="InterPro" id="IPR001845">
    <property type="entry name" value="HTH_ArsR_DNA-bd_dom"/>
</dbReference>
<evidence type="ECO:0000256" key="2">
    <source>
        <dbReference type="ARBA" id="ARBA00023125"/>
    </source>
</evidence>
<dbReference type="SMART" id="SM00418">
    <property type="entry name" value="HTH_ARSR"/>
    <property type="match status" value="1"/>
</dbReference>
<keyword evidence="2" id="KW-0238">DNA-binding</keyword>
<dbReference type="InterPro" id="IPR011991">
    <property type="entry name" value="ArsR-like_HTH"/>
</dbReference>
<feature type="domain" description="HTH arsR-type" evidence="4">
    <location>
        <begin position="253"/>
        <end position="348"/>
    </location>
</feature>
<evidence type="ECO:0000256" key="1">
    <source>
        <dbReference type="ARBA" id="ARBA00023015"/>
    </source>
</evidence>
<dbReference type="InterPro" id="IPR051081">
    <property type="entry name" value="HTH_MetalResp_TranReg"/>
</dbReference>
<dbReference type="RefSeq" id="WP_249313869.1">
    <property type="nucleotide sequence ID" value="NZ_JACRSU010000006.1"/>
</dbReference>
<dbReference type="Proteomes" id="UP000611762">
    <property type="component" value="Unassembled WGS sequence"/>
</dbReference>
<dbReference type="PANTHER" id="PTHR33154:SF33">
    <property type="entry name" value="TRANSCRIPTIONAL REPRESSOR SDPR"/>
    <property type="match status" value="1"/>
</dbReference>
<evidence type="ECO:0000259" key="4">
    <source>
        <dbReference type="PROSITE" id="PS50987"/>
    </source>
</evidence>
<dbReference type="Gene3D" id="1.10.10.10">
    <property type="entry name" value="Winged helix-like DNA-binding domain superfamily/Winged helix DNA-binding domain"/>
    <property type="match status" value="1"/>
</dbReference>
<organism evidence="5 6">
    <name type="scientific">Congzhengia minquanensis</name>
    <dbReference type="NCBI Taxonomy" id="2763657"/>
    <lineage>
        <taxon>Bacteria</taxon>
        <taxon>Bacillati</taxon>
        <taxon>Bacillota</taxon>
        <taxon>Clostridia</taxon>
        <taxon>Eubacteriales</taxon>
        <taxon>Oscillospiraceae</taxon>
        <taxon>Congzhengia</taxon>
    </lineage>
</organism>
<dbReference type="GO" id="GO:0003677">
    <property type="term" value="F:DNA binding"/>
    <property type="evidence" value="ECO:0007669"/>
    <property type="project" value="UniProtKB-KW"/>
</dbReference>
<dbReference type="PRINTS" id="PR00778">
    <property type="entry name" value="HTHARSR"/>
</dbReference>
<protein>
    <submittedName>
        <fullName evidence="5">Helix-turn-helix transcriptional regulator</fullName>
    </submittedName>
</protein>
<dbReference type="Pfam" id="PF01022">
    <property type="entry name" value="HTH_5"/>
    <property type="match status" value="1"/>
</dbReference>